<name>A0A1M6CF42_9FLAO</name>
<dbReference type="RefSeq" id="WP_019387365.1">
    <property type="nucleotide sequence ID" value="NZ_ALIH01000005.1"/>
</dbReference>
<dbReference type="eggNOG" id="COG0438">
    <property type="taxonomic scope" value="Bacteria"/>
</dbReference>
<dbReference type="AlphaFoldDB" id="A0A1M6CF42"/>
<keyword evidence="2" id="KW-1185">Reference proteome</keyword>
<dbReference type="EMBL" id="FQYK01000002">
    <property type="protein sequence ID" value="SHI59655.1"/>
    <property type="molecule type" value="Genomic_DNA"/>
</dbReference>
<accession>A0A1M6CF42</accession>
<dbReference type="GO" id="GO:0016740">
    <property type="term" value="F:transferase activity"/>
    <property type="evidence" value="ECO:0007669"/>
    <property type="project" value="UniProtKB-KW"/>
</dbReference>
<protein>
    <submittedName>
        <fullName evidence="1">Glycosyltransferase involved in cell wall bisynthesis</fullName>
    </submittedName>
</protein>
<keyword evidence="1" id="KW-0808">Transferase</keyword>
<evidence type="ECO:0000313" key="1">
    <source>
        <dbReference type="EMBL" id="SHI59655.1"/>
    </source>
</evidence>
<dbReference type="Pfam" id="PF13692">
    <property type="entry name" value="Glyco_trans_1_4"/>
    <property type="match status" value="1"/>
</dbReference>
<sequence>MKILLISTSDKGGAGKACVRLHEGLLNLNLDSNLLLAKKSTSVEKTFLLRPKKNNSVFYKIKKKSLKILRELKILKGPKMTSAEMFVEQREQGLELYSFPDSNYDITESELYKKADIINLHWVSGFIDYQSFFKKNTKPVVWTLHDMNPFTGGEHYTENYLSIDEKGLPIKRVLTNEEIAQFEKVLKLKKEALSDVKNLHFVTLCDWMTNELKKSEFFSNFPVHKIPNGINSNVFKSRNKEFSRDLLKIPLDKKVILFVADLIYANRKGFKLLIETIKKLEQDNVQLLVIGHKNESLAGFKNIIQYGKVNDDYLLSSIYSAADVFVIPSLMDNLPNTVLESLLCGTPVIGFPIGGIPEMVKHRKNGLITETVSVDALLNSILLFLSEGVAFSTEEIRKYAVDNYDEKVQANKYIQLFKSLVN</sequence>
<dbReference type="OrthoDB" id="9768685at2"/>
<organism evidence="1 2">
    <name type="scientific">Algibacter luteus</name>
    <dbReference type="NCBI Taxonomy" id="1178825"/>
    <lineage>
        <taxon>Bacteria</taxon>
        <taxon>Pseudomonadati</taxon>
        <taxon>Bacteroidota</taxon>
        <taxon>Flavobacteriia</taxon>
        <taxon>Flavobacteriales</taxon>
        <taxon>Flavobacteriaceae</taxon>
        <taxon>Algibacter</taxon>
    </lineage>
</organism>
<proteinExistence type="predicted"/>
<reference evidence="1 2" key="1">
    <citation type="submission" date="2016-11" db="EMBL/GenBank/DDBJ databases">
        <authorList>
            <person name="Jaros S."/>
            <person name="Januszkiewicz K."/>
            <person name="Wedrychowicz H."/>
        </authorList>
    </citation>
    <scope>NUCLEOTIDE SEQUENCE [LARGE SCALE GENOMIC DNA]</scope>
    <source>
        <strain evidence="1 2">CGMCC 1.12213</strain>
    </source>
</reference>
<dbReference type="Gene3D" id="3.40.50.2000">
    <property type="entry name" value="Glycogen Phosphorylase B"/>
    <property type="match status" value="2"/>
</dbReference>
<dbReference type="Proteomes" id="UP000184396">
    <property type="component" value="Unassembled WGS sequence"/>
</dbReference>
<evidence type="ECO:0000313" key="2">
    <source>
        <dbReference type="Proteomes" id="UP000184396"/>
    </source>
</evidence>
<dbReference type="SUPFAM" id="SSF53756">
    <property type="entry name" value="UDP-Glycosyltransferase/glycogen phosphorylase"/>
    <property type="match status" value="1"/>
</dbReference>
<dbReference type="PANTHER" id="PTHR12526:SF637">
    <property type="entry name" value="GLYCOSYLTRANSFERASE EPSF-RELATED"/>
    <property type="match status" value="1"/>
</dbReference>
<dbReference type="STRING" id="1178825.SAMN05216261_1223"/>
<dbReference type="PANTHER" id="PTHR12526">
    <property type="entry name" value="GLYCOSYLTRANSFERASE"/>
    <property type="match status" value="1"/>
</dbReference>
<gene>
    <name evidence="1" type="ORF">SAMN05216261_1223</name>
</gene>